<dbReference type="InterPro" id="IPR017136">
    <property type="entry name" value="UCP037205"/>
</dbReference>
<name>A0ABD3GSB8_9MARC</name>
<dbReference type="Pfam" id="PF10013">
    <property type="entry name" value="DUF2256"/>
    <property type="match status" value="1"/>
</dbReference>
<accession>A0ABD3GSB8</accession>
<evidence type="ECO:0008006" key="4">
    <source>
        <dbReference type="Google" id="ProtNLM"/>
    </source>
</evidence>
<dbReference type="EMBL" id="JBJQOH010000006">
    <property type="protein sequence ID" value="KAL3682142.1"/>
    <property type="molecule type" value="Genomic_DNA"/>
</dbReference>
<sequence length="97" mass="11069">MPRGVKKENLPSKVCVVCNRPFTWRKKWERCWDEVLTCSDRCKNERRKGNRDSKAADGSGSEAANDGNFKFSIAHVELFRISASDNSSHRNEAHSDL</sequence>
<dbReference type="AlphaFoldDB" id="A0ABD3GSB8"/>
<keyword evidence="3" id="KW-1185">Reference proteome</keyword>
<proteinExistence type="predicted"/>
<feature type="region of interest" description="Disordered" evidence="1">
    <location>
        <begin position="45"/>
        <end position="66"/>
    </location>
</feature>
<dbReference type="PANTHER" id="PTHR37463:SF5">
    <property type="entry name" value="DUF2256 DOMAIN-CONTAINING PROTEIN"/>
    <property type="match status" value="1"/>
</dbReference>
<evidence type="ECO:0000256" key="1">
    <source>
        <dbReference type="SAM" id="MobiDB-lite"/>
    </source>
</evidence>
<evidence type="ECO:0000313" key="3">
    <source>
        <dbReference type="Proteomes" id="UP001633002"/>
    </source>
</evidence>
<protein>
    <recommendedName>
        <fullName evidence="4">DUF2256 domain-containing protein</fullName>
    </recommendedName>
</protein>
<comment type="caution">
    <text evidence="2">The sequence shown here is derived from an EMBL/GenBank/DDBJ whole genome shotgun (WGS) entry which is preliminary data.</text>
</comment>
<reference evidence="2 3" key="1">
    <citation type="submission" date="2024-09" db="EMBL/GenBank/DDBJ databases">
        <title>Chromosome-scale assembly of Riccia sorocarpa.</title>
        <authorList>
            <person name="Paukszto L."/>
        </authorList>
    </citation>
    <scope>NUCLEOTIDE SEQUENCE [LARGE SCALE GENOMIC DNA]</scope>
    <source>
        <strain evidence="2">LP-2024</strain>
        <tissue evidence="2">Aerial parts of the thallus</tissue>
    </source>
</reference>
<evidence type="ECO:0000313" key="2">
    <source>
        <dbReference type="EMBL" id="KAL3682142.1"/>
    </source>
</evidence>
<dbReference type="PANTHER" id="PTHR37463">
    <property type="entry name" value="GSL3115 PROTEIN"/>
    <property type="match status" value="1"/>
</dbReference>
<gene>
    <name evidence="2" type="ORF">R1sor_000164</name>
</gene>
<dbReference type="Proteomes" id="UP001633002">
    <property type="component" value="Unassembled WGS sequence"/>
</dbReference>
<organism evidence="2 3">
    <name type="scientific">Riccia sorocarpa</name>
    <dbReference type="NCBI Taxonomy" id="122646"/>
    <lineage>
        <taxon>Eukaryota</taxon>
        <taxon>Viridiplantae</taxon>
        <taxon>Streptophyta</taxon>
        <taxon>Embryophyta</taxon>
        <taxon>Marchantiophyta</taxon>
        <taxon>Marchantiopsida</taxon>
        <taxon>Marchantiidae</taxon>
        <taxon>Marchantiales</taxon>
        <taxon>Ricciaceae</taxon>
        <taxon>Riccia</taxon>
    </lineage>
</organism>